<keyword evidence="2" id="KW-0479">Metal-binding</keyword>
<evidence type="ECO:0000313" key="7">
    <source>
        <dbReference type="EMBL" id="KAK1666885.1"/>
    </source>
</evidence>
<dbReference type="PANTHER" id="PTHR10891">
    <property type="entry name" value="EF-HAND CALCIUM-BINDING DOMAIN CONTAINING PROTEIN"/>
    <property type="match status" value="1"/>
</dbReference>
<evidence type="ECO:0000256" key="2">
    <source>
        <dbReference type="ARBA" id="ARBA00022723"/>
    </source>
</evidence>
<dbReference type="SMART" id="SM00054">
    <property type="entry name" value="EFh"/>
    <property type="match status" value="4"/>
</dbReference>
<dbReference type="FunFam" id="1.10.238.10:FF:000178">
    <property type="entry name" value="Calmodulin-2 A"/>
    <property type="match status" value="1"/>
</dbReference>
<proteinExistence type="predicted"/>
<evidence type="ECO:0000313" key="8">
    <source>
        <dbReference type="Proteomes" id="UP001231189"/>
    </source>
</evidence>
<organism evidence="7 8">
    <name type="scientific">Lolium multiflorum</name>
    <name type="common">Italian ryegrass</name>
    <name type="synonym">Lolium perenne subsp. multiflorum</name>
    <dbReference type="NCBI Taxonomy" id="4521"/>
    <lineage>
        <taxon>Eukaryota</taxon>
        <taxon>Viridiplantae</taxon>
        <taxon>Streptophyta</taxon>
        <taxon>Embryophyta</taxon>
        <taxon>Tracheophyta</taxon>
        <taxon>Spermatophyta</taxon>
        <taxon>Magnoliopsida</taxon>
        <taxon>Liliopsida</taxon>
        <taxon>Poales</taxon>
        <taxon>Poaceae</taxon>
        <taxon>BOP clade</taxon>
        <taxon>Pooideae</taxon>
        <taxon>Poodae</taxon>
        <taxon>Poeae</taxon>
        <taxon>Poeae Chloroplast Group 2 (Poeae type)</taxon>
        <taxon>Loliodinae</taxon>
        <taxon>Loliinae</taxon>
        <taxon>Lolium</taxon>
    </lineage>
</organism>
<feature type="region of interest" description="Disordered" evidence="5">
    <location>
        <begin position="1"/>
        <end position="38"/>
    </location>
</feature>
<comment type="caution">
    <text evidence="7">The sequence shown here is derived from an EMBL/GenBank/DDBJ whole genome shotgun (WGS) entry which is preliminary data.</text>
</comment>
<evidence type="ECO:0000256" key="5">
    <source>
        <dbReference type="SAM" id="MobiDB-lite"/>
    </source>
</evidence>
<accession>A0AAD8T0A2</accession>
<reference evidence="7" key="1">
    <citation type="submission" date="2023-07" db="EMBL/GenBank/DDBJ databases">
        <title>A chromosome-level genome assembly of Lolium multiflorum.</title>
        <authorList>
            <person name="Chen Y."/>
            <person name="Copetti D."/>
            <person name="Kolliker R."/>
            <person name="Studer B."/>
        </authorList>
    </citation>
    <scope>NUCLEOTIDE SEQUENCE</scope>
    <source>
        <strain evidence="7">02402/16</strain>
        <tissue evidence="7">Leaf</tissue>
    </source>
</reference>
<dbReference type="Proteomes" id="UP001231189">
    <property type="component" value="Unassembled WGS sequence"/>
</dbReference>
<dbReference type="InterPro" id="IPR011992">
    <property type="entry name" value="EF-hand-dom_pair"/>
</dbReference>
<feature type="domain" description="EF-hand" evidence="6">
    <location>
        <begin position="36"/>
        <end position="71"/>
    </location>
</feature>
<dbReference type="AlphaFoldDB" id="A0AAD8T0A2"/>
<feature type="compositionally biased region" description="Basic and acidic residues" evidence="5">
    <location>
        <begin position="29"/>
        <end position="38"/>
    </location>
</feature>
<dbReference type="InterPro" id="IPR002048">
    <property type="entry name" value="EF_hand_dom"/>
</dbReference>
<dbReference type="EMBL" id="JAUUTY010000003">
    <property type="protein sequence ID" value="KAK1666885.1"/>
    <property type="molecule type" value="Genomic_DNA"/>
</dbReference>
<evidence type="ECO:0000259" key="6">
    <source>
        <dbReference type="PROSITE" id="PS50222"/>
    </source>
</evidence>
<comment type="function">
    <text evidence="1">Potential calcium sensor.</text>
</comment>
<sequence>MHAVAARTEPTSIDRRSSQPPPPAPQDSADTKAAKDPDTELMRVFKSFDTDADGRISASEIQKLCRCTTTEAKGMVATVDTDGDGFIRIEEFGALLDDGESDALRVAFEEYDENEDGMISAEELWRGLRRVLPDEDLTVDKCAEMIAGVDKDGGSVTSFDEFKAMTATKSF</sequence>
<protein>
    <recommendedName>
        <fullName evidence="6">EF-hand domain-containing protein</fullName>
    </recommendedName>
</protein>
<dbReference type="InterPro" id="IPR039647">
    <property type="entry name" value="EF_hand_pair_protein_CML-like"/>
</dbReference>
<feature type="domain" description="EF-hand" evidence="6">
    <location>
        <begin position="99"/>
        <end position="134"/>
    </location>
</feature>
<dbReference type="Pfam" id="PF13499">
    <property type="entry name" value="EF-hand_7"/>
    <property type="match status" value="2"/>
</dbReference>
<dbReference type="PROSITE" id="PS00018">
    <property type="entry name" value="EF_HAND_1"/>
    <property type="match status" value="2"/>
</dbReference>
<evidence type="ECO:0000256" key="4">
    <source>
        <dbReference type="ARBA" id="ARBA00022837"/>
    </source>
</evidence>
<gene>
    <name evidence="7" type="ORF">QYE76_055044</name>
</gene>
<keyword evidence="3" id="KW-0677">Repeat</keyword>
<evidence type="ECO:0000256" key="1">
    <source>
        <dbReference type="ARBA" id="ARBA00003291"/>
    </source>
</evidence>
<keyword evidence="8" id="KW-1185">Reference proteome</keyword>
<dbReference type="GO" id="GO:0005509">
    <property type="term" value="F:calcium ion binding"/>
    <property type="evidence" value="ECO:0007669"/>
    <property type="project" value="InterPro"/>
</dbReference>
<dbReference type="PROSITE" id="PS50222">
    <property type="entry name" value="EF_HAND_2"/>
    <property type="match status" value="2"/>
</dbReference>
<dbReference type="SUPFAM" id="SSF47473">
    <property type="entry name" value="EF-hand"/>
    <property type="match status" value="1"/>
</dbReference>
<name>A0AAD8T0A2_LOLMU</name>
<dbReference type="InterPro" id="IPR018247">
    <property type="entry name" value="EF_Hand_1_Ca_BS"/>
</dbReference>
<dbReference type="Gene3D" id="1.10.238.10">
    <property type="entry name" value="EF-hand"/>
    <property type="match status" value="2"/>
</dbReference>
<keyword evidence="4" id="KW-0106">Calcium</keyword>
<dbReference type="GO" id="GO:0043226">
    <property type="term" value="C:organelle"/>
    <property type="evidence" value="ECO:0007669"/>
    <property type="project" value="UniProtKB-ARBA"/>
</dbReference>
<evidence type="ECO:0000256" key="3">
    <source>
        <dbReference type="ARBA" id="ARBA00022737"/>
    </source>
</evidence>